<dbReference type="PANTHER" id="PTHR35569">
    <property type="entry name" value="CYANAMIDE HYDRATASE DDI2-RELATED"/>
    <property type="match status" value="1"/>
</dbReference>
<name>A0A5E4LPL4_9ARCH</name>
<dbReference type="Proteomes" id="UP000789941">
    <property type="component" value="Unassembled WGS sequence"/>
</dbReference>
<dbReference type="GO" id="GO:0016787">
    <property type="term" value="F:hydrolase activity"/>
    <property type="evidence" value="ECO:0007669"/>
    <property type="project" value="UniProtKB-KW"/>
</dbReference>
<dbReference type="InterPro" id="IPR006674">
    <property type="entry name" value="HD_domain"/>
</dbReference>
<dbReference type="EMBL" id="CABMJJ010000009">
    <property type="protein sequence ID" value="VVC03995.1"/>
    <property type="molecule type" value="Genomic_DNA"/>
</dbReference>
<comment type="caution">
    <text evidence="2">The sequence shown here is derived from an EMBL/GenBank/DDBJ whole genome shotgun (WGS) entry which is preliminary data.</text>
</comment>
<reference evidence="2 3" key="1">
    <citation type="submission" date="2019-08" db="EMBL/GenBank/DDBJ databases">
        <authorList>
            <person name="Vazquez-Campos X."/>
        </authorList>
    </citation>
    <scope>NUCLEOTIDE SEQUENCE [LARGE SCALE GENOMIC DNA]</scope>
    <source>
        <strain evidence="2">LFW-283_2</strain>
    </source>
</reference>
<evidence type="ECO:0000313" key="2">
    <source>
        <dbReference type="EMBL" id="VVC03995.1"/>
    </source>
</evidence>
<sequence>MFHHFIGQKLSRSEKIQAWVVSCLVNSKIPQIKRESSVIWELKHSSGVIQFARLLAQKRGINEELAVVAAALHDIFVVLDGSYNQHAKKGATIAKKILKRYKFNSREIAQICEAIASHSDKHVYSEKPLVELIKDADCVDCFFYGDGIYNSKPKEITKHYYGRIISIRKEIGLPAKHYFTNALNGGMK</sequence>
<evidence type="ECO:0000313" key="3">
    <source>
        <dbReference type="Proteomes" id="UP000789941"/>
    </source>
</evidence>
<dbReference type="AlphaFoldDB" id="A0A5E4LPL4"/>
<dbReference type="PANTHER" id="PTHR35569:SF1">
    <property type="entry name" value="CYANAMIDE HYDRATASE DDI2-RELATED"/>
    <property type="match status" value="1"/>
</dbReference>
<protein>
    <submittedName>
        <fullName evidence="2">Ribonuclease Y</fullName>
        <ecNumber evidence="2">3.1.-.-</ecNumber>
    </submittedName>
</protein>
<evidence type="ECO:0000259" key="1">
    <source>
        <dbReference type="PROSITE" id="PS51831"/>
    </source>
</evidence>
<organism evidence="2 3">
    <name type="scientific">Candidatus Bilamarchaeum dharawalense</name>
    <dbReference type="NCBI Taxonomy" id="2885759"/>
    <lineage>
        <taxon>Archaea</taxon>
        <taxon>Candidatus Micrarchaeota</taxon>
        <taxon>Candidatus Micrarchaeia</taxon>
        <taxon>Candidatus Anstonellales</taxon>
        <taxon>Candidatus Bilamarchaeaceae</taxon>
        <taxon>Candidatus Bilamarchaeum</taxon>
    </lineage>
</organism>
<dbReference type="CDD" id="cd00077">
    <property type="entry name" value="HDc"/>
    <property type="match status" value="1"/>
</dbReference>
<proteinExistence type="predicted"/>
<dbReference type="SUPFAM" id="SSF109604">
    <property type="entry name" value="HD-domain/PDEase-like"/>
    <property type="match status" value="1"/>
</dbReference>
<feature type="domain" description="HD" evidence="1">
    <location>
        <begin position="41"/>
        <end position="142"/>
    </location>
</feature>
<gene>
    <name evidence="2" type="primary">rny</name>
    <name evidence="2" type="ORF">LFW2832_00666</name>
</gene>
<dbReference type="Pfam" id="PF01966">
    <property type="entry name" value="HD"/>
    <property type="match status" value="1"/>
</dbReference>
<dbReference type="InterPro" id="IPR003607">
    <property type="entry name" value="HD/PDEase_dom"/>
</dbReference>
<dbReference type="Gene3D" id="1.10.3210.10">
    <property type="entry name" value="Hypothetical protein af1432"/>
    <property type="match status" value="1"/>
</dbReference>
<dbReference type="PROSITE" id="PS51831">
    <property type="entry name" value="HD"/>
    <property type="match status" value="1"/>
</dbReference>
<accession>A0A5E4LPL4</accession>
<dbReference type="EC" id="3.1.-.-" evidence="2"/>
<keyword evidence="2" id="KW-0378">Hydrolase</keyword>